<comment type="caution">
    <text evidence="1">The sequence shown here is derived from an EMBL/GenBank/DDBJ whole genome shotgun (WGS) entry which is preliminary data.</text>
</comment>
<name>A0AAW2CY28_9ROSI</name>
<organism evidence="1 2">
    <name type="scientific">Lithocarpus litseifolius</name>
    <dbReference type="NCBI Taxonomy" id="425828"/>
    <lineage>
        <taxon>Eukaryota</taxon>
        <taxon>Viridiplantae</taxon>
        <taxon>Streptophyta</taxon>
        <taxon>Embryophyta</taxon>
        <taxon>Tracheophyta</taxon>
        <taxon>Spermatophyta</taxon>
        <taxon>Magnoliopsida</taxon>
        <taxon>eudicotyledons</taxon>
        <taxon>Gunneridae</taxon>
        <taxon>Pentapetalae</taxon>
        <taxon>rosids</taxon>
        <taxon>fabids</taxon>
        <taxon>Fagales</taxon>
        <taxon>Fagaceae</taxon>
        <taxon>Lithocarpus</taxon>
    </lineage>
</organism>
<proteinExistence type="predicted"/>
<dbReference type="InterPro" id="IPR050481">
    <property type="entry name" value="UDP-glycosyltransf_plant"/>
</dbReference>
<dbReference type="PANTHER" id="PTHR48049:SF34">
    <property type="entry name" value="UDP-GLYCOSYLTRANSFERASE 79B30-LIKE"/>
    <property type="match status" value="1"/>
</dbReference>
<dbReference type="AlphaFoldDB" id="A0AAW2CY28"/>
<dbReference type="PANTHER" id="PTHR48049">
    <property type="entry name" value="GLYCOSYLTRANSFERASE"/>
    <property type="match status" value="1"/>
</dbReference>
<dbReference type="Proteomes" id="UP001459277">
    <property type="component" value="Unassembled WGS sequence"/>
</dbReference>
<evidence type="ECO:0000313" key="1">
    <source>
        <dbReference type="EMBL" id="KAL0002045.1"/>
    </source>
</evidence>
<accession>A0AAW2CY28</accession>
<dbReference type="Gene3D" id="3.40.50.2000">
    <property type="entry name" value="Glycogen Phosphorylase B"/>
    <property type="match status" value="1"/>
</dbReference>
<evidence type="ECO:0008006" key="3">
    <source>
        <dbReference type="Google" id="ProtNLM"/>
    </source>
</evidence>
<protein>
    <recommendedName>
        <fullName evidence="3">Glucosyltransferase</fullName>
    </recommendedName>
</protein>
<dbReference type="EMBL" id="JAZDWU010000005">
    <property type="protein sequence ID" value="KAL0002045.1"/>
    <property type="molecule type" value="Genomic_DNA"/>
</dbReference>
<reference evidence="1 2" key="1">
    <citation type="submission" date="2024-01" db="EMBL/GenBank/DDBJ databases">
        <title>A telomere-to-telomere, gap-free genome of sweet tea (Lithocarpus litseifolius).</title>
        <authorList>
            <person name="Zhou J."/>
        </authorList>
    </citation>
    <scope>NUCLEOTIDE SEQUENCE [LARGE SCALE GENOMIC DNA]</scope>
    <source>
        <strain evidence="1">Zhou-2022a</strain>
        <tissue evidence="1">Leaf</tissue>
    </source>
</reference>
<dbReference type="GO" id="GO:0035251">
    <property type="term" value="F:UDP-glucosyltransferase activity"/>
    <property type="evidence" value="ECO:0007669"/>
    <property type="project" value="InterPro"/>
</dbReference>
<keyword evidence="2" id="KW-1185">Reference proteome</keyword>
<dbReference type="SUPFAM" id="SSF53756">
    <property type="entry name" value="UDP-Glycosyltransferase/glycogen phosphorylase"/>
    <property type="match status" value="1"/>
</dbReference>
<sequence length="97" mass="10781">MSQCQLVMLPQVVDQVFNARIMSNNLKVGVEIEKGEEDGLFTEESVCKAVRTVMEADSEVGREVRANHAKLRDLLSSEDSESSYIDGFCQNLQDLVG</sequence>
<gene>
    <name evidence="1" type="ORF">SO802_015826</name>
</gene>
<evidence type="ECO:0000313" key="2">
    <source>
        <dbReference type="Proteomes" id="UP001459277"/>
    </source>
</evidence>